<gene>
    <name evidence="1" type="ORF">AVEN_189852_1</name>
</gene>
<dbReference type="AlphaFoldDB" id="A0A4Y2ED54"/>
<organism evidence="1 2">
    <name type="scientific">Araneus ventricosus</name>
    <name type="common">Orbweaver spider</name>
    <name type="synonym">Epeira ventricosa</name>
    <dbReference type="NCBI Taxonomy" id="182803"/>
    <lineage>
        <taxon>Eukaryota</taxon>
        <taxon>Metazoa</taxon>
        <taxon>Ecdysozoa</taxon>
        <taxon>Arthropoda</taxon>
        <taxon>Chelicerata</taxon>
        <taxon>Arachnida</taxon>
        <taxon>Araneae</taxon>
        <taxon>Araneomorphae</taxon>
        <taxon>Entelegynae</taxon>
        <taxon>Araneoidea</taxon>
        <taxon>Araneidae</taxon>
        <taxon>Araneus</taxon>
    </lineage>
</organism>
<sequence>MDGLESVEKQSLGGMDWTTRECSVLRSMTCDNGCLDEDEESKRGFRLCVLLSVKTGSRCCLFSSGSEQSEVVQFRGRGNLDFVEVDSKKFRSEATILRDSQPVNSHPFICLRIETRTTKIQQHKSSSLQLVITGAIGHPKYFVVRSEEWGNIEEWIEVRRGGLSYQNDNHLFAVKFQREKKC</sequence>
<name>A0A4Y2ED54_ARAVE</name>
<dbReference type="EMBL" id="BGPR01000576">
    <property type="protein sequence ID" value="GBM27073.1"/>
    <property type="molecule type" value="Genomic_DNA"/>
</dbReference>
<dbReference type="Proteomes" id="UP000499080">
    <property type="component" value="Unassembled WGS sequence"/>
</dbReference>
<evidence type="ECO:0000313" key="1">
    <source>
        <dbReference type="EMBL" id="GBM27073.1"/>
    </source>
</evidence>
<protein>
    <submittedName>
        <fullName evidence="1">Uncharacterized protein</fullName>
    </submittedName>
</protein>
<accession>A0A4Y2ED54</accession>
<comment type="caution">
    <text evidence="1">The sequence shown here is derived from an EMBL/GenBank/DDBJ whole genome shotgun (WGS) entry which is preliminary data.</text>
</comment>
<reference evidence="1 2" key="1">
    <citation type="journal article" date="2019" name="Sci. Rep.">
        <title>Orb-weaving spider Araneus ventricosus genome elucidates the spidroin gene catalogue.</title>
        <authorList>
            <person name="Kono N."/>
            <person name="Nakamura H."/>
            <person name="Ohtoshi R."/>
            <person name="Moran D.A.P."/>
            <person name="Shinohara A."/>
            <person name="Yoshida Y."/>
            <person name="Fujiwara M."/>
            <person name="Mori M."/>
            <person name="Tomita M."/>
            <person name="Arakawa K."/>
        </authorList>
    </citation>
    <scope>NUCLEOTIDE SEQUENCE [LARGE SCALE GENOMIC DNA]</scope>
</reference>
<keyword evidence="2" id="KW-1185">Reference proteome</keyword>
<proteinExistence type="predicted"/>
<evidence type="ECO:0000313" key="2">
    <source>
        <dbReference type="Proteomes" id="UP000499080"/>
    </source>
</evidence>